<feature type="domain" description="Tyr recombinase" evidence="6">
    <location>
        <begin position="127"/>
        <end position="338"/>
    </location>
</feature>
<reference evidence="8 9" key="1">
    <citation type="submission" date="2020-08" db="EMBL/GenBank/DDBJ databases">
        <title>Genomic Encyclopedia of Type Strains, Phase IV (KMG-IV): sequencing the most valuable type-strain genomes for metagenomic binning, comparative biology and taxonomic classification.</title>
        <authorList>
            <person name="Goeker M."/>
        </authorList>
    </citation>
    <scope>NUCLEOTIDE SEQUENCE [LARGE SCALE GENOMIC DNA]</scope>
    <source>
        <strain evidence="8 9">DSM 5895</strain>
    </source>
</reference>
<organism evidence="8 9">
    <name type="scientific">Ancylobacter tetraedralis</name>
    <dbReference type="NCBI Taxonomy" id="217068"/>
    <lineage>
        <taxon>Bacteria</taxon>
        <taxon>Pseudomonadati</taxon>
        <taxon>Pseudomonadota</taxon>
        <taxon>Alphaproteobacteria</taxon>
        <taxon>Hyphomicrobiales</taxon>
        <taxon>Xanthobacteraceae</taxon>
        <taxon>Ancylobacter</taxon>
    </lineage>
</organism>
<feature type="domain" description="Core-binding (CB)" evidence="7">
    <location>
        <begin position="6"/>
        <end position="96"/>
    </location>
</feature>
<keyword evidence="9" id="KW-1185">Reference proteome</keyword>
<name>A0A839ZEI7_9HYPH</name>
<dbReference type="RefSeq" id="WP_183191395.1">
    <property type="nucleotide sequence ID" value="NZ_JACICD010000009.1"/>
</dbReference>
<dbReference type="InterPro" id="IPR044068">
    <property type="entry name" value="CB"/>
</dbReference>
<comment type="caution">
    <text evidence="8">The sequence shown here is derived from an EMBL/GenBank/DDBJ whole genome shotgun (WGS) entry which is preliminary data.</text>
</comment>
<dbReference type="GO" id="GO:0006310">
    <property type="term" value="P:DNA recombination"/>
    <property type="evidence" value="ECO:0007669"/>
    <property type="project" value="UniProtKB-KW"/>
</dbReference>
<evidence type="ECO:0000313" key="8">
    <source>
        <dbReference type="EMBL" id="MBB3773241.1"/>
    </source>
</evidence>
<dbReference type="PROSITE" id="PS51898">
    <property type="entry name" value="TYR_RECOMBINASE"/>
    <property type="match status" value="1"/>
</dbReference>
<keyword evidence="2" id="KW-0229">DNA integration</keyword>
<dbReference type="Gene3D" id="1.10.443.10">
    <property type="entry name" value="Intergrase catalytic core"/>
    <property type="match status" value="1"/>
</dbReference>
<dbReference type="PANTHER" id="PTHR30349:SF81">
    <property type="entry name" value="TYROSINE RECOMBINASE XERC"/>
    <property type="match status" value="1"/>
</dbReference>
<dbReference type="GO" id="GO:0007059">
    <property type="term" value="P:chromosome segregation"/>
    <property type="evidence" value="ECO:0007669"/>
    <property type="project" value="UniProtKB-KW"/>
</dbReference>
<dbReference type="InterPro" id="IPR011010">
    <property type="entry name" value="DNA_brk_join_enz"/>
</dbReference>
<keyword evidence="4" id="KW-0233">DNA recombination</keyword>
<protein>
    <submittedName>
        <fullName evidence="8">Integrase</fullName>
    </submittedName>
</protein>
<dbReference type="GO" id="GO:0003677">
    <property type="term" value="F:DNA binding"/>
    <property type="evidence" value="ECO:0007669"/>
    <property type="project" value="UniProtKB-UniRule"/>
</dbReference>
<evidence type="ECO:0000259" key="7">
    <source>
        <dbReference type="PROSITE" id="PS51900"/>
    </source>
</evidence>
<dbReference type="PANTHER" id="PTHR30349">
    <property type="entry name" value="PHAGE INTEGRASE-RELATED"/>
    <property type="match status" value="1"/>
</dbReference>
<evidence type="ECO:0000259" key="6">
    <source>
        <dbReference type="PROSITE" id="PS51898"/>
    </source>
</evidence>
<keyword evidence="1" id="KW-0159">Chromosome partition</keyword>
<dbReference type="InterPro" id="IPR002104">
    <property type="entry name" value="Integrase_catalytic"/>
</dbReference>
<evidence type="ECO:0000256" key="5">
    <source>
        <dbReference type="PROSITE-ProRule" id="PRU01248"/>
    </source>
</evidence>
<accession>A0A839ZEI7</accession>
<proteinExistence type="predicted"/>
<dbReference type="InterPro" id="IPR050090">
    <property type="entry name" value="Tyrosine_recombinase_XerCD"/>
</dbReference>
<evidence type="ECO:0000313" key="9">
    <source>
        <dbReference type="Proteomes" id="UP000533469"/>
    </source>
</evidence>
<keyword evidence="3 5" id="KW-0238">DNA-binding</keyword>
<dbReference type="AlphaFoldDB" id="A0A839ZEI7"/>
<gene>
    <name evidence="8" type="ORF">FHS55_003874</name>
</gene>
<dbReference type="SUPFAM" id="SSF56349">
    <property type="entry name" value="DNA breaking-rejoining enzymes"/>
    <property type="match status" value="1"/>
</dbReference>
<dbReference type="GO" id="GO:0015074">
    <property type="term" value="P:DNA integration"/>
    <property type="evidence" value="ECO:0007669"/>
    <property type="project" value="UniProtKB-KW"/>
</dbReference>
<evidence type="ECO:0000256" key="1">
    <source>
        <dbReference type="ARBA" id="ARBA00022829"/>
    </source>
</evidence>
<dbReference type="Proteomes" id="UP000533469">
    <property type="component" value="Unassembled WGS sequence"/>
</dbReference>
<evidence type="ECO:0000256" key="2">
    <source>
        <dbReference type="ARBA" id="ARBA00022908"/>
    </source>
</evidence>
<dbReference type="Pfam" id="PF00589">
    <property type="entry name" value="Phage_integrase"/>
    <property type="match status" value="1"/>
</dbReference>
<dbReference type="InterPro" id="IPR013762">
    <property type="entry name" value="Integrase-like_cat_sf"/>
</dbReference>
<evidence type="ECO:0000256" key="3">
    <source>
        <dbReference type="ARBA" id="ARBA00023125"/>
    </source>
</evidence>
<dbReference type="PROSITE" id="PS51900">
    <property type="entry name" value="CB"/>
    <property type="match status" value="1"/>
</dbReference>
<sequence length="367" mass="41385">MTKINAGNERLKREYIHYLKEAKGKSEASLDMVRKALLRFETSTGWRDFKTFRPEQAKAFKQRLAETEGVRSGEPLSAATQTATLTAVKEFFLWLAWRPGFKSKLHMADIDYLNPSRKDAAKAKAAKLREYPSLEQIRAALAVLPAETAIERRNRALLAFAILTGMRDRAMASLSLRDLDLTKSPPLVRQDPNRVETKFAKAINTYFFPLGDDLAAVVTDWVRELREEHLFGPTDPLFPRTRIGQGADLAFAPQGIERAHWTDASPIRTIFKQAFTRAGLPYFPPHSFRHTLGHLAQTMCRTPEELRAWSQNLGHENIATTLTSYGRIDPHRQGEVIGAMAVESPPTEALTRDMVALLVRHGRWPGG</sequence>
<dbReference type="EMBL" id="JACICD010000009">
    <property type="protein sequence ID" value="MBB3773241.1"/>
    <property type="molecule type" value="Genomic_DNA"/>
</dbReference>
<evidence type="ECO:0000256" key="4">
    <source>
        <dbReference type="ARBA" id="ARBA00023172"/>
    </source>
</evidence>